<evidence type="ECO:0000313" key="5">
    <source>
        <dbReference type="EMBL" id="GIK04305.1"/>
    </source>
</evidence>
<dbReference type="PANTHER" id="PTHR31306">
    <property type="entry name" value="ALPHA-1,6-MANNOSYLTRANSFERASE MNN11-RELATED"/>
    <property type="match status" value="1"/>
</dbReference>
<keyword evidence="4" id="KW-0472">Membrane</keyword>
<dbReference type="GO" id="GO:0016757">
    <property type="term" value="F:glycosyltransferase activity"/>
    <property type="evidence" value="ECO:0007669"/>
    <property type="project" value="UniProtKB-KW"/>
</dbReference>
<accession>A0A9P3BXY0</accession>
<keyword evidence="4" id="KW-0812">Transmembrane</keyword>
<dbReference type="Gene3D" id="3.90.550.10">
    <property type="entry name" value="Spore Coat Polysaccharide Biosynthesis Protein SpsA, Chain A"/>
    <property type="match status" value="1"/>
</dbReference>
<protein>
    <recommendedName>
        <fullName evidence="7">Galactosyl transferase GMA12/MNN10 family protein</fullName>
    </recommendedName>
</protein>
<keyword evidence="4" id="KW-1133">Transmembrane helix</keyword>
<dbReference type="PANTHER" id="PTHR31306:SF8">
    <property type="entry name" value="GLYCOSYLTRANSFERASE FAMILY 34 PROTEIN"/>
    <property type="match status" value="1"/>
</dbReference>
<evidence type="ECO:0000256" key="4">
    <source>
        <dbReference type="SAM" id="Phobius"/>
    </source>
</evidence>
<evidence type="ECO:0000256" key="2">
    <source>
        <dbReference type="ARBA" id="ARBA00022676"/>
    </source>
</evidence>
<dbReference type="Proteomes" id="UP000710440">
    <property type="component" value="Unassembled WGS sequence"/>
</dbReference>
<reference evidence="5 6" key="1">
    <citation type="submission" date="2021-02" db="EMBL/GenBank/DDBJ databases">
        <title>Pan-genome distribution and transcriptional activeness of fungal secondary metabolism genes in Aspergillus section Fumigati.</title>
        <authorList>
            <person name="Takahashi H."/>
            <person name="Umemura M."/>
            <person name="Ninomiya A."/>
            <person name="Kusuya Y."/>
            <person name="Urayama S."/>
            <person name="Shimizu M."/>
            <person name="Watanabe A."/>
            <person name="Kamei K."/>
            <person name="Yaguchi T."/>
            <person name="Hagiwara D."/>
        </authorList>
    </citation>
    <scope>NUCLEOTIDE SEQUENCE [LARGE SCALE GENOMIC DNA]</scope>
    <source>
        <strain evidence="5 6">IFM 47045</strain>
    </source>
</reference>
<evidence type="ECO:0000256" key="1">
    <source>
        <dbReference type="ARBA" id="ARBA00005664"/>
    </source>
</evidence>
<keyword evidence="3" id="KW-0808">Transferase</keyword>
<dbReference type="GeneID" id="66936366"/>
<dbReference type="GO" id="GO:0000139">
    <property type="term" value="C:Golgi membrane"/>
    <property type="evidence" value="ECO:0007669"/>
    <property type="project" value="TreeGrafter"/>
</dbReference>
<dbReference type="OrthoDB" id="407658at2759"/>
<name>A0A9P3BXY0_ASPVI</name>
<sequence>MNSLPVTSAKRLSCKSYEIGSQRFKFNAVGHVLLTFLGVFGLLSLFSNYYKIAAPEAFQRTPTIGKVTMIYGNDPIYERTLETRKEHSRRLGYPLTVLRYPILNGTWNKIAILQSILLLELEKPAHQRLQWLFWFDGDTVLMNPDMPLETFLPPPELPNTHLLASRDWNGLNNGVFFLRVHPWSVELLSAAIAYPAVKPNVQLPWFEQSAISNVLAENKYFARSTVYCPLRWFNAYMRHPNGIDIDPDTPLHLQVYPGDLLVHFPGTSKANLTRTLTPYLEIAESPSRDWEVPLEKTRYIEETERFWTDLRFGSSGHITSIPEPIDADAAEVHAGCTSYLKSSTFVFARGARADEDVQIISSVIMGAQPITVEFVASDLSGLESSIQPLHPPPIPQPRPQHRLFSLAIIHYGIIHKGLA</sequence>
<proteinExistence type="inferred from homology"/>
<keyword evidence="6" id="KW-1185">Reference proteome</keyword>
<dbReference type="EMBL" id="BOPL01000006">
    <property type="protein sequence ID" value="GIK04305.1"/>
    <property type="molecule type" value="Genomic_DNA"/>
</dbReference>
<dbReference type="InterPro" id="IPR029044">
    <property type="entry name" value="Nucleotide-diphossugar_trans"/>
</dbReference>
<gene>
    <name evidence="5" type="ORF">Aspvir_008384</name>
</gene>
<dbReference type="InterPro" id="IPR008630">
    <property type="entry name" value="Glyco_trans_34"/>
</dbReference>
<dbReference type="GO" id="GO:0006487">
    <property type="term" value="P:protein N-linked glycosylation"/>
    <property type="evidence" value="ECO:0007669"/>
    <property type="project" value="TreeGrafter"/>
</dbReference>
<evidence type="ECO:0000313" key="6">
    <source>
        <dbReference type="Proteomes" id="UP000710440"/>
    </source>
</evidence>
<keyword evidence="2" id="KW-0328">Glycosyltransferase</keyword>
<comment type="similarity">
    <text evidence="1">Belongs to the glycosyltransferase 34 family.</text>
</comment>
<feature type="transmembrane region" description="Helical" evidence="4">
    <location>
        <begin position="28"/>
        <end position="50"/>
    </location>
</feature>
<evidence type="ECO:0008006" key="7">
    <source>
        <dbReference type="Google" id="ProtNLM"/>
    </source>
</evidence>
<dbReference type="Pfam" id="PF05637">
    <property type="entry name" value="Glyco_transf_34"/>
    <property type="match status" value="1"/>
</dbReference>
<evidence type="ECO:0000256" key="3">
    <source>
        <dbReference type="ARBA" id="ARBA00022679"/>
    </source>
</evidence>
<organism evidence="5 6">
    <name type="scientific">Aspergillus viridinutans</name>
    <dbReference type="NCBI Taxonomy" id="75553"/>
    <lineage>
        <taxon>Eukaryota</taxon>
        <taxon>Fungi</taxon>
        <taxon>Dikarya</taxon>
        <taxon>Ascomycota</taxon>
        <taxon>Pezizomycotina</taxon>
        <taxon>Eurotiomycetes</taxon>
        <taxon>Eurotiomycetidae</taxon>
        <taxon>Eurotiales</taxon>
        <taxon>Aspergillaceae</taxon>
        <taxon>Aspergillus</taxon>
        <taxon>Aspergillus subgen. Fumigati</taxon>
    </lineage>
</organism>
<dbReference type="RefSeq" id="XP_043127491.1">
    <property type="nucleotide sequence ID" value="XM_043271556.1"/>
</dbReference>
<comment type="caution">
    <text evidence="5">The sequence shown here is derived from an EMBL/GenBank/DDBJ whole genome shotgun (WGS) entry which is preliminary data.</text>
</comment>
<dbReference type="AlphaFoldDB" id="A0A9P3BXY0"/>